<dbReference type="STRING" id="543526.Htur_3162"/>
<accession>D2RZI8</accession>
<proteinExistence type="predicted"/>
<evidence type="ECO:0000313" key="2">
    <source>
        <dbReference type="Proteomes" id="UP000001903"/>
    </source>
</evidence>
<dbReference type="EMBL" id="CP001860">
    <property type="protein sequence ID" value="ADB62027.1"/>
    <property type="molecule type" value="Genomic_DNA"/>
</dbReference>
<keyword evidence="2" id="KW-1185">Reference proteome</keyword>
<dbReference type="Proteomes" id="UP000001903">
    <property type="component" value="Chromosome"/>
</dbReference>
<organism evidence="1 2">
    <name type="scientific">Haloterrigena turkmenica (strain ATCC 51198 / DSM 5511 / JCM 9101 / NCIMB 13204 / VKM B-1734 / 4k)</name>
    <name type="common">Halococcus turkmenicus</name>
    <dbReference type="NCBI Taxonomy" id="543526"/>
    <lineage>
        <taxon>Archaea</taxon>
        <taxon>Methanobacteriati</taxon>
        <taxon>Methanobacteriota</taxon>
        <taxon>Stenosarchaea group</taxon>
        <taxon>Halobacteria</taxon>
        <taxon>Halobacteriales</taxon>
        <taxon>Natrialbaceae</taxon>
        <taxon>Haloterrigena</taxon>
    </lineage>
</organism>
<gene>
    <name evidence="1" type="ordered locus">Htur_3162</name>
</gene>
<protein>
    <submittedName>
        <fullName evidence="1">Uncharacterized protein</fullName>
    </submittedName>
</protein>
<dbReference type="AlphaFoldDB" id="D2RZI8"/>
<reference evidence="1 2" key="1">
    <citation type="journal article" date="2010" name="Stand. Genomic Sci.">
        <title>Complete genome sequence of Haloterrigena turkmenica type strain (4k).</title>
        <authorList>
            <person name="Saunders E."/>
            <person name="Tindall B.J."/>
            <person name="Fahnrich R."/>
            <person name="Lapidus A."/>
            <person name="Copeland A."/>
            <person name="Del Rio T.G."/>
            <person name="Lucas S."/>
            <person name="Chen F."/>
            <person name="Tice H."/>
            <person name="Cheng J.F."/>
            <person name="Han C."/>
            <person name="Detter J.C."/>
            <person name="Bruce D."/>
            <person name="Goodwin L."/>
            <person name="Chain P."/>
            <person name="Pitluck S."/>
            <person name="Pati A."/>
            <person name="Ivanova N."/>
            <person name="Mavromatis K."/>
            <person name="Chen A."/>
            <person name="Palaniappan K."/>
            <person name="Land M."/>
            <person name="Hauser L."/>
            <person name="Chang Y.J."/>
            <person name="Jeffries C.D."/>
            <person name="Brettin T."/>
            <person name="Rohde M."/>
            <person name="Goker M."/>
            <person name="Bristow J."/>
            <person name="Eisen J.A."/>
            <person name="Markowitz V."/>
            <person name="Hugenholtz P."/>
            <person name="Klenk H.P."/>
            <person name="Kyrpides N.C."/>
        </authorList>
    </citation>
    <scope>NUCLEOTIDE SEQUENCE [LARGE SCALE GENOMIC DNA]</scope>
    <source>
        <strain evidence="2">ATCC 51198 / DSM 5511 / JCM 9101 / NCIMB 13204 / VKM B-1734 / 4k</strain>
    </source>
</reference>
<evidence type="ECO:0000313" key="1">
    <source>
        <dbReference type="EMBL" id="ADB62027.1"/>
    </source>
</evidence>
<sequence length="35" mass="3947">MVTAVLDDVERSVLLAETARKRSMRERLLGTEEGD</sequence>
<dbReference type="KEGG" id="htu:Htur_3162"/>
<dbReference type="HOGENOM" id="CLU_3362531_0_0_2"/>
<name>D2RZI8_HALTV</name>